<gene>
    <name evidence="2" type="ORF">BEN30_08860</name>
</gene>
<dbReference type="STRING" id="28181.BEN30_08860"/>
<dbReference type="AlphaFoldDB" id="A0A1E5Q864"/>
<evidence type="ECO:0000259" key="1">
    <source>
        <dbReference type="PROSITE" id="PS50883"/>
    </source>
</evidence>
<dbReference type="PANTHER" id="PTHR33121">
    <property type="entry name" value="CYCLIC DI-GMP PHOSPHODIESTERASE PDEF"/>
    <property type="match status" value="1"/>
</dbReference>
<dbReference type="InterPro" id="IPR050706">
    <property type="entry name" value="Cyclic-di-GMP_PDE-like"/>
</dbReference>
<reference evidence="3" key="1">
    <citation type="submission" date="2016-07" db="EMBL/GenBank/DDBJ databases">
        <authorList>
            <person name="Florea S."/>
            <person name="Webb J.S."/>
            <person name="Jaromczyk J."/>
            <person name="Schardl C.L."/>
        </authorList>
    </citation>
    <scope>NUCLEOTIDE SEQUENCE [LARGE SCALE GENOMIC DNA]</scope>
    <source>
        <strain evidence="3">MV-1</strain>
    </source>
</reference>
<dbReference type="InterPro" id="IPR001633">
    <property type="entry name" value="EAL_dom"/>
</dbReference>
<dbReference type="EMBL" id="MCGG01000021">
    <property type="protein sequence ID" value="OEJ67535.1"/>
    <property type="molecule type" value="Genomic_DNA"/>
</dbReference>
<organism evidence="2 3">
    <name type="scientific">Magnetovibrio blakemorei</name>
    <dbReference type="NCBI Taxonomy" id="28181"/>
    <lineage>
        <taxon>Bacteria</taxon>
        <taxon>Pseudomonadati</taxon>
        <taxon>Pseudomonadota</taxon>
        <taxon>Alphaproteobacteria</taxon>
        <taxon>Rhodospirillales</taxon>
        <taxon>Magnetovibrionaceae</taxon>
        <taxon>Magnetovibrio</taxon>
    </lineage>
</organism>
<dbReference type="Proteomes" id="UP000095347">
    <property type="component" value="Unassembled WGS sequence"/>
</dbReference>
<dbReference type="InterPro" id="IPR035919">
    <property type="entry name" value="EAL_sf"/>
</dbReference>
<keyword evidence="3" id="KW-1185">Reference proteome</keyword>
<proteinExistence type="predicted"/>
<protein>
    <recommendedName>
        <fullName evidence="1">EAL domain-containing protein</fullName>
    </recommendedName>
</protein>
<name>A0A1E5Q864_9PROT</name>
<feature type="domain" description="EAL" evidence="1">
    <location>
        <begin position="33"/>
        <end position="286"/>
    </location>
</feature>
<dbReference type="CDD" id="cd01948">
    <property type="entry name" value="EAL"/>
    <property type="match status" value="1"/>
</dbReference>
<dbReference type="Gene3D" id="3.20.20.450">
    <property type="entry name" value="EAL domain"/>
    <property type="match status" value="1"/>
</dbReference>
<dbReference type="InterPro" id="IPR025991">
    <property type="entry name" value="Chemoreceptor_zinc-bind_dom"/>
</dbReference>
<dbReference type="Gene3D" id="1.20.120.30">
    <property type="entry name" value="Aspartate receptor, ligand-binding domain"/>
    <property type="match status" value="1"/>
</dbReference>
<evidence type="ECO:0000313" key="2">
    <source>
        <dbReference type="EMBL" id="OEJ67535.1"/>
    </source>
</evidence>
<accession>A0A1E5Q864</accession>
<dbReference type="SUPFAM" id="SSF141868">
    <property type="entry name" value="EAL domain-like"/>
    <property type="match status" value="1"/>
</dbReference>
<dbReference type="Pfam" id="PF13682">
    <property type="entry name" value="CZB"/>
    <property type="match status" value="1"/>
</dbReference>
<dbReference type="Pfam" id="PF00563">
    <property type="entry name" value="EAL"/>
    <property type="match status" value="1"/>
</dbReference>
<dbReference type="PANTHER" id="PTHR33121:SF70">
    <property type="entry name" value="SIGNALING PROTEIN YKOW"/>
    <property type="match status" value="1"/>
</dbReference>
<comment type="caution">
    <text evidence="2">The sequence shown here is derived from an EMBL/GenBank/DDBJ whole genome shotgun (WGS) entry which is preliminary data.</text>
</comment>
<dbReference type="SMART" id="SM00052">
    <property type="entry name" value="EAL"/>
    <property type="match status" value="1"/>
</dbReference>
<dbReference type="GO" id="GO:0071111">
    <property type="term" value="F:cyclic-guanylate-specific phosphodiesterase activity"/>
    <property type="evidence" value="ECO:0007669"/>
    <property type="project" value="InterPro"/>
</dbReference>
<dbReference type="PROSITE" id="PS50883">
    <property type="entry name" value="EAL"/>
    <property type="match status" value="1"/>
</dbReference>
<evidence type="ECO:0000313" key="3">
    <source>
        <dbReference type="Proteomes" id="UP000095347"/>
    </source>
</evidence>
<sequence>MIIARCFLSVLPWCQADYKKRKNNEDDAFMSGGKIALAEIEQALHNGEFCFHFQPKISFKTGRIVGGEALLRWNKPDGTQIPPGLFLPQAEASGFITDITAVMLTELVEDIARLRTLKPDIQIAFNVSALDLRSPYLVKMLRSYIGNRIISPGNLQIEITETAIVDVSGRIHNTLLDLVALGIEIVMDDFGTGYSSLDALSQLPFSALKLDQGVVGRMSEDSKNTHIVRSSLLMARDMSIKTIAEGVETESAYTFLLASGCTEAQGFWMSRPLPIEKFIQIVKDDPVWPSSELGFLYNAWDNHLSYRRKVLDTVYTITMTSLNEQGTMPLLDLHHNPAYCRLGQWYRDMKRAGFSETAYKNLEDMHREMHAAGDVLVKTVKSTQDSDAIIEATNDFLRFSEQVDREVSRIVALSFAEGLRERNAKNPNTSARLSAE</sequence>